<dbReference type="InterPro" id="IPR006620">
    <property type="entry name" value="Pro_4_hyd_alph"/>
</dbReference>
<proteinExistence type="predicted"/>
<protein>
    <recommendedName>
        <fullName evidence="7">Fe2OG dioxygenase domain-containing protein</fullName>
    </recommendedName>
</protein>
<keyword evidence="6" id="KW-0408">Iron</keyword>
<dbReference type="RefSeq" id="WP_011414657.1">
    <property type="nucleotide sequence ID" value="NC_007722.1"/>
</dbReference>
<evidence type="ECO:0000313" key="8">
    <source>
        <dbReference type="EMBL" id="ABC63827.1"/>
    </source>
</evidence>
<keyword evidence="5" id="KW-0560">Oxidoreductase</keyword>
<comment type="cofactor">
    <cofactor evidence="1">
        <name>L-ascorbate</name>
        <dbReference type="ChEBI" id="CHEBI:38290"/>
    </cofactor>
</comment>
<dbReference type="PROSITE" id="PS51471">
    <property type="entry name" value="FE2OG_OXY"/>
    <property type="match status" value="1"/>
</dbReference>
<dbReference type="InterPro" id="IPR005123">
    <property type="entry name" value="Oxoglu/Fe-dep_dioxygenase_dom"/>
</dbReference>
<evidence type="ECO:0000256" key="2">
    <source>
        <dbReference type="ARBA" id="ARBA00022723"/>
    </source>
</evidence>
<evidence type="ECO:0000259" key="7">
    <source>
        <dbReference type="PROSITE" id="PS51471"/>
    </source>
</evidence>
<dbReference type="HOGENOM" id="CLU_077684_1_0_5"/>
<dbReference type="Pfam" id="PF13640">
    <property type="entry name" value="2OG-FeII_Oxy_3"/>
    <property type="match status" value="1"/>
</dbReference>
<sequence length="203" mass="22450">MNAPHTPAHVIIDDFLPEQDAADLLAFALENRTAFEPAVVVRDGDVLAEKDNRSAMTSTDLGPMRSTFTAAVEAHFEHLCKGIGLAPFGISGWDMSLAVHRDGDFFSEHIDTLTAENRDTLPGDRLISMVYYMHLPGARFEGGELVVRHLFGRTEPVRIAPRHNRLVAFPSIAPHAVEPVRVPGNAWEDARFSVNCWLLRGRG</sequence>
<evidence type="ECO:0000256" key="1">
    <source>
        <dbReference type="ARBA" id="ARBA00001961"/>
    </source>
</evidence>
<reference evidence="9" key="1">
    <citation type="journal article" date="2009" name="J. Bacteriol.">
        <title>Complete genome sequence of Erythrobacter litoralis HTCC2594.</title>
        <authorList>
            <person name="Oh H.M."/>
            <person name="Giovannoni S.J."/>
            <person name="Ferriera S."/>
            <person name="Johnson J."/>
            <person name="Cho J.C."/>
        </authorList>
    </citation>
    <scope>NUCLEOTIDE SEQUENCE [LARGE SCALE GENOMIC DNA]</scope>
    <source>
        <strain evidence="9">HTCC2594</strain>
    </source>
</reference>
<dbReference type="eggNOG" id="COG3751">
    <property type="taxonomic scope" value="Bacteria"/>
</dbReference>
<dbReference type="GO" id="GO:0005506">
    <property type="term" value="F:iron ion binding"/>
    <property type="evidence" value="ECO:0007669"/>
    <property type="project" value="InterPro"/>
</dbReference>
<evidence type="ECO:0000256" key="5">
    <source>
        <dbReference type="ARBA" id="ARBA00023002"/>
    </source>
</evidence>
<dbReference type="KEGG" id="eli:ELI_08675"/>
<evidence type="ECO:0000256" key="3">
    <source>
        <dbReference type="ARBA" id="ARBA00022896"/>
    </source>
</evidence>
<feature type="domain" description="Fe2OG dioxygenase" evidence="7">
    <location>
        <begin position="91"/>
        <end position="200"/>
    </location>
</feature>
<dbReference type="EMBL" id="CP000157">
    <property type="protein sequence ID" value="ABC63827.1"/>
    <property type="molecule type" value="Genomic_DNA"/>
</dbReference>
<dbReference type="Proteomes" id="UP000008808">
    <property type="component" value="Chromosome"/>
</dbReference>
<dbReference type="AlphaFoldDB" id="Q2N914"/>
<keyword evidence="9" id="KW-1185">Reference proteome</keyword>
<gene>
    <name evidence="8" type="ordered locus">ELI_08675</name>
</gene>
<dbReference type="GO" id="GO:0016705">
    <property type="term" value="F:oxidoreductase activity, acting on paired donors, with incorporation or reduction of molecular oxygen"/>
    <property type="evidence" value="ECO:0007669"/>
    <property type="project" value="InterPro"/>
</dbReference>
<keyword evidence="3" id="KW-0847">Vitamin C</keyword>
<name>Q2N914_ERYLH</name>
<dbReference type="SMART" id="SM00702">
    <property type="entry name" value="P4Hc"/>
    <property type="match status" value="1"/>
</dbReference>
<organism evidence="8 9">
    <name type="scientific">Erythrobacter litoralis (strain HTCC2594)</name>
    <dbReference type="NCBI Taxonomy" id="314225"/>
    <lineage>
        <taxon>Bacteria</taxon>
        <taxon>Pseudomonadati</taxon>
        <taxon>Pseudomonadota</taxon>
        <taxon>Alphaproteobacteria</taxon>
        <taxon>Sphingomonadales</taxon>
        <taxon>Erythrobacteraceae</taxon>
        <taxon>Erythrobacter/Porphyrobacter group</taxon>
        <taxon>Erythrobacter</taxon>
    </lineage>
</organism>
<dbReference type="Gene3D" id="2.60.120.620">
    <property type="entry name" value="q2cbj1_9rhob like domain"/>
    <property type="match status" value="1"/>
</dbReference>
<evidence type="ECO:0000256" key="6">
    <source>
        <dbReference type="ARBA" id="ARBA00023004"/>
    </source>
</evidence>
<dbReference type="STRING" id="314225.ELI_08675"/>
<dbReference type="InterPro" id="IPR044862">
    <property type="entry name" value="Pro_4_hyd_alph_FE2OG_OXY"/>
</dbReference>
<dbReference type="GO" id="GO:0031418">
    <property type="term" value="F:L-ascorbic acid binding"/>
    <property type="evidence" value="ECO:0007669"/>
    <property type="project" value="UniProtKB-KW"/>
</dbReference>
<keyword evidence="4" id="KW-0223">Dioxygenase</keyword>
<accession>Q2N914</accession>
<evidence type="ECO:0000256" key="4">
    <source>
        <dbReference type="ARBA" id="ARBA00022964"/>
    </source>
</evidence>
<dbReference type="GO" id="GO:0051213">
    <property type="term" value="F:dioxygenase activity"/>
    <property type="evidence" value="ECO:0007669"/>
    <property type="project" value="UniProtKB-KW"/>
</dbReference>
<evidence type="ECO:0000313" key="9">
    <source>
        <dbReference type="Proteomes" id="UP000008808"/>
    </source>
</evidence>
<keyword evidence="2" id="KW-0479">Metal-binding</keyword>